<reference evidence="1" key="1">
    <citation type="submission" date="2022-03" db="EMBL/GenBank/DDBJ databases">
        <authorList>
            <person name="Tunstrom K."/>
        </authorList>
    </citation>
    <scope>NUCLEOTIDE SEQUENCE</scope>
</reference>
<proteinExistence type="predicted"/>
<protein>
    <recommendedName>
        <fullName evidence="3">Reverse transcriptase</fullName>
    </recommendedName>
</protein>
<dbReference type="Proteomes" id="UP001153954">
    <property type="component" value="Unassembled WGS sequence"/>
</dbReference>
<dbReference type="PANTHER" id="PTHR35450:SF2">
    <property type="entry name" value="REVERSE TRANSCRIPTASE DOMAIN-CONTAINING PROTEIN"/>
    <property type="match status" value="1"/>
</dbReference>
<evidence type="ECO:0008006" key="3">
    <source>
        <dbReference type="Google" id="ProtNLM"/>
    </source>
</evidence>
<gene>
    <name evidence="1" type="ORF">EEDITHA_LOCUS16931</name>
</gene>
<evidence type="ECO:0000313" key="2">
    <source>
        <dbReference type="Proteomes" id="UP001153954"/>
    </source>
</evidence>
<evidence type="ECO:0000313" key="1">
    <source>
        <dbReference type="EMBL" id="CAH2102279.1"/>
    </source>
</evidence>
<organism evidence="1 2">
    <name type="scientific">Euphydryas editha</name>
    <name type="common">Edith's checkerspot</name>
    <dbReference type="NCBI Taxonomy" id="104508"/>
    <lineage>
        <taxon>Eukaryota</taxon>
        <taxon>Metazoa</taxon>
        <taxon>Ecdysozoa</taxon>
        <taxon>Arthropoda</taxon>
        <taxon>Hexapoda</taxon>
        <taxon>Insecta</taxon>
        <taxon>Pterygota</taxon>
        <taxon>Neoptera</taxon>
        <taxon>Endopterygota</taxon>
        <taxon>Lepidoptera</taxon>
        <taxon>Glossata</taxon>
        <taxon>Ditrysia</taxon>
        <taxon>Papilionoidea</taxon>
        <taxon>Nymphalidae</taxon>
        <taxon>Nymphalinae</taxon>
        <taxon>Euphydryas</taxon>
    </lineage>
</organism>
<dbReference type="PANTHER" id="PTHR35450">
    <property type="entry name" value="REVERSE TRANSCRIPTASE DOMAIN-CONTAINING PROTEIN"/>
    <property type="match status" value="1"/>
</dbReference>
<dbReference type="EMBL" id="CAKOGL010000025">
    <property type="protein sequence ID" value="CAH2102279.1"/>
    <property type="molecule type" value="Genomic_DNA"/>
</dbReference>
<dbReference type="AlphaFoldDB" id="A0AAU9UXF4"/>
<accession>A0AAU9UXF4</accession>
<sequence length="196" mass="22256">MQPSELLCCLDRLQEGIRLGASFMASKGPRAVQDRQCSLRLPRTLCWSVRGEAFSFEEEVLKSSHLLYLDDLKLLAPNTARLMELLKTTIEFSCSIRMQLGVDKCAVVHVGRRQVIKSKSLSNFKTLSEAESYRYLGMSQCIGVQEVDMKQVVCEVFFGRLTEVLRSYLSGANKVRAYNGWVIPTVLYTFGVLRWT</sequence>
<name>A0AAU9UXF4_EUPED</name>
<comment type="caution">
    <text evidence="1">The sequence shown here is derived from an EMBL/GenBank/DDBJ whole genome shotgun (WGS) entry which is preliminary data.</text>
</comment>
<keyword evidence="2" id="KW-1185">Reference proteome</keyword>